<evidence type="ECO:0000313" key="2">
    <source>
        <dbReference type="Proteomes" id="UP000245137"/>
    </source>
</evidence>
<keyword evidence="2" id="KW-1185">Reference proteome</keyword>
<protein>
    <submittedName>
        <fullName evidence="1">Uncharacterized protein</fullName>
    </submittedName>
</protein>
<dbReference type="EMBL" id="PUIV01000029">
    <property type="protein sequence ID" value="PWB93052.1"/>
    <property type="molecule type" value="Genomic_DNA"/>
</dbReference>
<gene>
    <name evidence="1" type="ORF">C5689_14890</name>
</gene>
<dbReference type="AlphaFoldDB" id="A0A2U1SN60"/>
<name>A0A2U1SN60_METSR</name>
<evidence type="ECO:0000313" key="1">
    <source>
        <dbReference type="EMBL" id="PWB93052.1"/>
    </source>
</evidence>
<sequence>MPAQRPLGENLVDPAAVLVENFEAPSMRVEALADLRQMAGVRQNEAGGRLIAPVLGRGHCEQLQHFVGGHSAGNEP</sequence>
<comment type="caution">
    <text evidence="1">The sequence shown here is derived from an EMBL/GenBank/DDBJ whole genome shotgun (WGS) entry which is preliminary data.</text>
</comment>
<dbReference type="Proteomes" id="UP000245137">
    <property type="component" value="Unassembled WGS sequence"/>
</dbReference>
<accession>A0A2U1SN60</accession>
<proteinExistence type="predicted"/>
<reference evidence="1 2" key="1">
    <citation type="journal article" date="2018" name="Appl. Microbiol. Biotechnol.">
        <title>Co-cultivation of the strictly anaerobic methanogen Methanosarcina barkeri with aerobic methanotrophs in an oxygen-limited membrane bioreactor.</title>
        <authorList>
            <person name="In 't Zandt M.H."/>
            <person name="van den Bosch T.J.M."/>
            <person name="Rijkers R."/>
            <person name="van Kessel M.A.H.J."/>
            <person name="Jetten M.S.M."/>
            <person name="Welte C.U."/>
        </authorList>
    </citation>
    <scope>NUCLEOTIDE SEQUENCE [LARGE SCALE GENOMIC DNA]</scope>
    <source>
        <strain evidence="1 2">DSM 17706</strain>
    </source>
</reference>
<organism evidence="1 2">
    <name type="scientific">Methylosinus sporium</name>
    <dbReference type="NCBI Taxonomy" id="428"/>
    <lineage>
        <taxon>Bacteria</taxon>
        <taxon>Pseudomonadati</taxon>
        <taxon>Pseudomonadota</taxon>
        <taxon>Alphaproteobacteria</taxon>
        <taxon>Hyphomicrobiales</taxon>
        <taxon>Methylocystaceae</taxon>
        <taxon>Methylosinus</taxon>
    </lineage>
</organism>